<evidence type="ECO:0000259" key="2">
    <source>
        <dbReference type="PROSITE" id="PS50011"/>
    </source>
</evidence>
<dbReference type="EMBL" id="CAXAMN010015002">
    <property type="protein sequence ID" value="CAK9044746.1"/>
    <property type="molecule type" value="Genomic_DNA"/>
</dbReference>
<accession>A0ABP0LZU3</accession>
<evidence type="ECO:0000313" key="3">
    <source>
        <dbReference type="EMBL" id="CAK9044746.1"/>
    </source>
</evidence>
<evidence type="ECO:0000256" key="1">
    <source>
        <dbReference type="SAM" id="MobiDB-lite"/>
    </source>
</evidence>
<sequence length="514" mass="57908">MRIRDALSRHGPPEVDEDPWKSAPQAEGINQWQIDGLSQWIEEIKLEAHAVQIEAWAKEMGATTVQEPLGTSTLSRPTWWGRRPDQSRATIGLSGNHELLEHWEALAAALPLRPLEARRLQREGLKWLERPQCHAPAKVEETGKRITAKEGCHTRLAFAVAFSELTQMQAAKPAVLAMPAVPAVPAARRARLRQGLVVGSRRGRTRCQDGGSNDFSHDSAADGLMTSDARTLQRAEFIESTERTHATRLPPHVIQATHAVHGYAGSTWEGNFPQIRRQVPAAERALQTRRFGWARRSGRVALNSNGRYRWRAVIKAGERHERGRVVRKHTVRLSSFQGVLWILWIYLFRKGVPFICDPLGIFMDSSWTYCVSSLATEGDFFCFVSQGKDPGPEREKELQPFIVQIFSALRWLHERYIAHCDISMENILVTKESDGRYQVKLIDFSMAVPGQRVTCGHRGKPSYQAPEMALSAFYDSFALDCFALGVVLFSSAARIYPWMSTVQGRCKCFDAGRE</sequence>
<keyword evidence="4" id="KW-1185">Reference proteome</keyword>
<dbReference type="InterPro" id="IPR000719">
    <property type="entry name" value="Prot_kinase_dom"/>
</dbReference>
<dbReference type="Gene3D" id="1.10.510.10">
    <property type="entry name" value="Transferase(Phosphotransferase) domain 1"/>
    <property type="match status" value="1"/>
</dbReference>
<dbReference type="PROSITE" id="PS50011">
    <property type="entry name" value="PROTEIN_KINASE_DOM"/>
    <property type="match status" value="1"/>
</dbReference>
<proteinExistence type="predicted"/>
<dbReference type="PANTHER" id="PTHR44167:SF24">
    <property type="entry name" value="SERINE_THREONINE-PROTEIN KINASE CHK2"/>
    <property type="match status" value="1"/>
</dbReference>
<comment type="caution">
    <text evidence="3">The sequence shown here is derived from an EMBL/GenBank/DDBJ whole genome shotgun (WGS) entry which is preliminary data.</text>
</comment>
<dbReference type="Proteomes" id="UP001642484">
    <property type="component" value="Unassembled WGS sequence"/>
</dbReference>
<dbReference type="InterPro" id="IPR011009">
    <property type="entry name" value="Kinase-like_dom_sf"/>
</dbReference>
<feature type="region of interest" description="Disordered" evidence="1">
    <location>
        <begin position="1"/>
        <end position="25"/>
    </location>
</feature>
<name>A0ABP0LZU3_9DINO</name>
<organism evidence="3 4">
    <name type="scientific">Durusdinium trenchii</name>
    <dbReference type="NCBI Taxonomy" id="1381693"/>
    <lineage>
        <taxon>Eukaryota</taxon>
        <taxon>Sar</taxon>
        <taxon>Alveolata</taxon>
        <taxon>Dinophyceae</taxon>
        <taxon>Suessiales</taxon>
        <taxon>Symbiodiniaceae</taxon>
        <taxon>Durusdinium</taxon>
    </lineage>
</organism>
<protein>
    <recommendedName>
        <fullName evidence="2">Protein kinase domain-containing protein</fullName>
    </recommendedName>
</protein>
<dbReference type="Pfam" id="PF00069">
    <property type="entry name" value="Pkinase"/>
    <property type="match status" value="1"/>
</dbReference>
<reference evidence="3 4" key="1">
    <citation type="submission" date="2024-02" db="EMBL/GenBank/DDBJ databases">
        <authorList>
            <person name="Chen Y."/>
            <person name="Shah S."/>
            <person name="Dougan E. K."/>
            <person name="Thang M."/>
            <person name="Chan C."/>
        </authorList>
    </citation>
    <scope>NUCLEOTIDE SEQUENCE [LARGE SCALE GENOMIC DNA]</scope>
</reference>
<dbReference type="CDD" id="cd00180">
    <property type="entry name" value="PKc"/>
    <property type="match status" value="1"/>
</dbReference>
<gene>
    <name evidence="3" type="ORF">CCMP2556_LOCUS23495</name>
</gene>
<dbReference type="SMART" id="SM00220">
    <property type="entry name" value="S_TKc"/>
    <property type="match status" value="1"/>
</dbReference>
<dbReference type="PANTHER" id="PTHR44167">
    <property type="entry name" value="OVARIAN-SPECIFIC SERINE/THREONINE-PROTEIN KINASE LOK-RELATED"/>
    <property type="match status" value="1"/>
</dbReference>
<evidence type="ECO:0000313" key="4">
    <source>
        <dbReference type="Proteomes" id="UP001642484"/>
    </source>
</evidence>
<dbReference type="SUPFAM" id="SSF56112">
    <property type="entry name" value="Protein kinase-like (PK-like)"/>
    <property type="match status" value="1"/>
</dbReference>
<feature type="domain" description="Protein kinase" evidence="2">
    <location>
        <begin position="280"/>
        <end position="514"/>
    </location>
</feature>
<feature type="compositionally biased region" description="Basic and acidic residues" evidence="1">
    <location>
        <begin position="1"/>
        <end position="13"/>
    </location>
</feature>